<protein>
    <submittedName>
        <fullName evidence="14">Potassium channel protein</fullName>
    </submittedName>
</protein>
<keyword evidence="3" id="KW-0633">Potassium transport</keyword>
<organism evidence="14 15">
    <name type="scientific">Chamaesiphon polymorphus CCALA 037</name>
    <dbReference type="NCBI Taxonomy" id="2107692"/>
    <lineage>
        <taxon>Bacteria</taxon>
        <taxon>Bacillati</taxon>
        <taxon>Cyanobacteriota</taxon>
        <taxon>Cyanophyceae</taxon>
        <taxon>Gomontiellales</taxon>
        <taxon>Chamaesiphonaceae</taxon>
        <taxon>Chamaesiphon</taxon>
    </lineage>
</organism>
<sequence length="313" mass="35816">MAKIRWNIWRYSRLKSSIKFDDLIIPTRAIVAKLKTCKLKQQIYRVIEVTHHDDRLGKLFDALMIALISLNVLAFTFETVDSISIPYKSYFNDFETASAIVFTVEYLLRLWTCTLDPRYRHPIFGRFKFAFTLLSIVDLISILPYYLFLFFPHLVFVRELHLLRLARLFKIGRYSESMRTLGKVISAKREDLFSTLFAVFTLLMISSSLMYFAEHAAQPDRYPNIPASMWWGIITLTSVGYGDVSPITAIGKILGGIIAVLGLGLVALPAGIIASGFTEEVEKKRAKPQRICPHCGEDLDRTLERKSSIGDRF</sequence>
<feature type="transmembrane region" description="Helical" evidence="12">
    <location>
        <begin position="225"/>
        <end position="241"/>
    </location>
</feature>
<dbReference type="Pfam" id="PF00520">
    <property type="entry name" value="Ion_trans"/>
    <property type="match status" value="1"/>
</dbReference>
<evidence type="ECO:0000256" key="7">
    <source>
        <dbReference type="ARBA" id="ARBA00022958"/>
    </source>
</evidence>
<feature type="transmembrane region" description="Helical" evidence="12">
    <location>
        <begin position="129"/>
        <end position="151"/>
    </location>
</feature>
<evidence type="ECO:0000256" key="1">
    <source>
        <dbReference type="ARBA" id="ARBA00004141"/>
    </source>
</evidence>
<keyword evidence="8 12" id="KW-1133">Transmembrane helix</keyword>
<evidence type="ECO:0000313" key="15">
    <source>
        <dbReference type="Proteomes" id="UP000238937"/>
    </source>
</evidence>
<dbReference type="GO" id="GO:0001508">
    <property type="term" value="P:action potential"/>
    <property type="evidence" value="ECO:0007669"/>
    <property type="project" value="TreeGrafter"/>
</dbReference>
<dbReference type="PRINTS" id="PR00169">
    <property type="entry name" value="KCHANNEL"/>
</dbReference>
<keyword evidence="9" id="KW-0406">Ion transport</keyword>
<dbReference type="RefSeq" id="WP_106308523.1">
    <property type="nucleotide sequence ID" value="NZ_PVWO01000293.1"/>
</dbReference>
<keyword evidence="11 14" id="KW-0407">Ion channel</keyword>
<dbReference type="GO" id="GO:0008076">
    <property type="term" value="C:voltage-gated potassium channel complex"/>
    <property type="evidence" value="ECO:0007669"/>
    <property type="project" value="InterPro"/>
</dbReference>
<dbReference type="PANTHER" id="PTHR11537:SF254">
    <property type="entry name" value="POTASSIUM VOLTAGE-GATED CHANNEL PROTEIN SHAB"/>
    <property type="match status" value="1"/>
</dbReference>
<gene>
    <name evidence="14" type="ORF">C7B77_19335</name>
</gene>
<evidence type="ECO:0000256" key="5">
    <source>
        <dbReference type="ARBA" id="ARBA00022826"/>
    </source>
</evidence>
<dbReference type="InterPro" id="IPR027359">
    <property type="entry name" value="Volt_channel_dom_sf"/>
</dbReference>
<dbReference type="Gene3D" id="1.10.287.70">
    <property type="match status" value="1"/>
</dbReference>
<evidence type="ECO:0000259" key="13">
    <source>
        <dbReference type="Pfam" id="PF00520"/>
    </source>
</evidence>
<evidence type="ECO:0000256" key="3">
    <source>
        <dbReference type="ARBA" id="ARBA00022538"/>
    </source>
</evidence>
<dbReference type="EMBL" id="PVWO01000293">
    <property type="protein sequence ID" value="PSB53720.1"/>
    <property type="molecule type" value="Genomic_DNA"/>
</dbReference>
<keyword evidence="2" id="KW-0813">Transport</keyword>
<evidence type="ECO:0000256" key="12">
    <source>
        <dbReference type="SAM" id="Phobius"/>
    </source>
</evidence>
<evidence type="ECO:0000256" key="2">
    <source>
        <dbReference type="ARBA" id="ARBA00022448"/>
    </source>
</evidence>
<dbReference type="SUPFAM" id="SSF81324">
    <property type="entry name" value="Voltage-gated potassium channels"/>
    <property type="match status" value="1"/>
</dbReference>
<evidence type="ECO:0000256" key="6">
    <source>
        <dbReference type="ARBA" id="ARBA00022882"/>
    </source>
</evidence>
<keyword evidence="10 12" id="KW-0472">Membrane</keyword>
<evidence type="ECO:0000256" key="11">
    <source>
        <dbReference type="ARBA" id="ARBA00023303"/>
    </source>
</evidence>
<dbReference type="PANTHER" id="PTHR11537">
    <property type="entry name" value="VOLTAGE-GATED POTASSIUM CHANNEL"/>
    <property type="match status" value="1"/>
</dbReference>
<dbReference type="AlphaFoldDB" id="A0A2T1G950"/>
<keyword evidence="7" id="KW-0630">Potassium</keyword>
<feature type="domain" description="Ion transport" evidence="13">
    <location>
        <begin position="58"/>
        <end position="284"/>
    </location>
</feature>
<dbReference type="GO" id="GO:0005249">
    <property type="term" value="F:voltage-gated potassium channel activity"/>
    <property type="evidence" value="ECO:0007669"/>
    <property type="project" value="InterPro"/>
</dbReference>
<comment type="caution">
    <text evidence="14">The sequence shown here is derived from an EMBL/GenBank/DDBJ whole genome shotgun (WGS) entry which is preliminary data.</text>
</comment>
<dbReference type="FunFam" id="1.10.287.70:FF:000028">
    <property type="entry name" value="potassium voltage-gated channel subfamily D member 3"/>
    <property type="match status" value="1"/>
</dbReference>
<evidence type="ECO:0000256" key="8">
    <source>
        <dbReference type="ARBA" id="ARBA00022989"/>
    </source>
</evidence>
<keyword evidence="5" id="KW-0631">Potassium channel</keyword>
<evidence type="ECO:0000256" key="10">
    <source>
        <dbReference type="ARBA" id="ARBA00023136"/>
    </source>
</evidence>
<dbReference type="OrthoDB" id="9810759at2"/>
<accession>A0A2T1G950</accession>
<name>A0A2T1G950_9CYAN</name>
<keyword evidence="4 12" id="KW-0812">Transmembrane</keyword>
<comment type="subcellular location">
    <subcellularLocation>
        <location evidence="1">Membrane</location>
        <topology evidence="1">Multi-pass membrane protein</topology>
    </subcellularLocation>
</comment>
<reference evidence="14 15" key="1">
    <citation type="submission" date="2018-03" db="EMBL/GenBank/DDBJ databases">
        <title>The ancient ancestry and fast evolution of plastids.</title>
        <authorList>
            <person name="Moore K.R."/>
            <person name="Magnabosco C."/>
            <person name="Momper L."/>
            <person name="Gold D.A."/>
            <person name="Bosak T."/>
            <person name="Fournier G.P."/>
        </authorList>
    </citation>
    <scope>NUCLEOTIDE SEQUENCE [LARGE SCALE GENOMIC DNA]</scope>
    <source>
        <strain evidence="14 15">CCALA 037</strain>
    </source>
</reference>
<evidence type="ECO:0000256" key="9">
    <source>
        <dbReference type="ARBA" id="ARBA00023065"/>
    </source>
</evidence>
<proteinExistence type="predicted"/>
<dbReference type="InterPro" id="IPR028325">
    <property type="entry name" value="VG_K_chnl"/>
</dbReference>
<evidence type="ECO:0000313" key="14">
    <source>
        <dbReference type="EMBL" id="PSB53720.1"/>
    </source>
</evidence>
<feature type="transmembrane region" description="Helical" evidence="12">
    <location>
        <begin position="253"/>
        <end position="277"/>
    </location>
</feature>
<keyword evidence="6" id="KW-0851">Voltage-gated channel</keyword>
<keyword evidence="15" id="KW-1185">Reference proteome</keyword>
<dbReference type="Proteomes" id="UP000238937">
    <property type="component" value="Unassembled WGS sequence"/>
</dbReference>
<evidence type="ECO:0000256" key="4">
    <source>
        <dbReference type="ARBA" id="ARBA00022692"/>
    </source>
</evidence>
<dbReference type="Gene3D" id="1.20.120.350">
    <property type="entry name" value="Voltage-gated potassium channels. Chain C"/>
    <property type="match status" value="1"/>
</dbReference>
<feature type="transmembrane region" description="Helical" evidence="12">
    <location>
        <begin position="192"/>
        <end position="213"/>
    </location>
</feature>
<dbReference type="InterPro" id="IPR005821">
    <property type="entry name" value="Ion_trans_dom"/>
</dbReference>